<reference evidence="2" key="1">
    <citation type="submission" date="2022-06" db="EMBL/GenBank/DDBJ databases">
        <title>Diverse halophilic archaea isolated from saline environments.</title>
        <authorList>
            <person name="Cui H.-L."/>
        </authorList>
    </citation>
    <scope>NUCLEOTIDE SEQUENCE</scope>
    <source>
        <strain evidence="2">WLHS1</strain>
    </source>
</reference>
<keyword evidence="3" id="KW-1185">Reference proteome</keyword>
<accession>A0A9E7N6T8</accession>
<dbReference type="AlphaFoldDB" id="A0A9E7N6T8"/>
<protein>
    <submittedName>
        <fullName evidence="2">Uncharacterized protein</fullName>
    </submittedName>
</protein>
<organism evidence="2 3">
    <name type="scientific">Natronosalvus rutilus</name>
    <dbReference type="NCBI Taxonomy" id="2953753"/>
    <lineage>
        <taxon>Archaea</taxon>
        <taxon>Methanobacteriati</taxon>
        <taxon>Methanobacteriota</taxon>
        <taxon>Stenosarchaea group</taxon>
        <taxon>Halobacteria</taxon>
        <taxon>Halobacteriales</taxon>
        <taxon>Natrialbaceae</taxon>
        <taxon>Natronosalvus</taxon>
    </lineage>
</organism>
<dbReference type="EMBL" id="CP100355">
    <property type="protein sequence ID" value="UTF52772.1"/>
    <property type="molecule type" value="Genomic_DNA"/>
</dbReference>
<evidence type="ECO:0000313" key="2">
    <source>
        <dbReference type="EMBL" id="UTF52772.1"/>
    </source>
</evidence>
<proteinExistence type="predicted"/>
<evidence type="ECO:0000256" key="1">
    <source>
        <dbReference type="SAM" id="MobiDB-lite"/>
    </source>
</evidence>
<dbReference type="GeneID" id="73291059"/>
<feature type="compositionally biased region" description="Basic and acidic residues" evidence="1">
    <location>
        <begin position="12"/>
        <end position="30"/>
    </location>
</feature>
<gene>
    <name evidence="2" type="ORF">NGM29_13395</name>
</gene>
<dbReference type="RefSeq" id="WP_254156821.1">
    <property type="nucleotide sequence ID" value="NZ_CP100355.1"/>
</dbReference>
<dbReference type="KEGG" id="sawl:NGM29_13395"/>
<feature type="region of interest" description="Disordered" evidence="1">
    <location>
        <begin position="1"/>
        <end position="65"/>
    </location>
</feature>
<feature type="compositionally biased region" description="Gly residues" evidence="1">
    <location>
        <begin position="51"/>
        <end position="65"/>
    </location>
</feature>
<dbReference type="Proteomes" id="UP001056855">
    <property type="component" value="Chromosome"/>
</dbReference>
<sequence>MCSHSTGGAAELAEHVNTEHPGEFRRKDWPATEAGRASRARDRVEEDSDGGGEGGTGAGGVVTFA</sequence>
<evidence type="ECO:0000313" key="3">
    <source>
        <dbReference type="Proteomes" id="UP001056855"/>
    </source>
</evidence>
<name>A0A9E7N6T8_9EURY</name>